<dbReference type="GO" id="GO:0003735">
    <property type="term" value="F:structural constituent of ribosome"/>
    <property type="evidence" value="ECO:0007669"/>
    <property type="project" value="InterPro"/>
</dbReference>
<dbReference type="RefSeq" id="WP_145231945.1">
    <property type="nucleotide sequence ID" value="NZ_CP036343.1"/>
</dbReference>
<evidence type="ECO:0000256" key="8">
    <source>
        <dbReference type="RuleBase" id="RU003830"/>
    </source>
</evidence>
<dbReference type="FunFam" id="1.10.8.50:FF:000001">
    <property type="entry name" value="30S ribosomal protein S13"/>
    <property type="match status" value="1"/>
</dbReference>
<comment type="function">
    <text evidence="7">Located at the top of the head of the 30S subunit, it contacts several helices of the 16S rRNA. In the 70S ribosome it contacts the 23S rRNA (bridge B1a) and protein L5 of the 50S subunit (bridge B1b), connecting the 2 subunits; these bridges are implicated in subunit movement. Contacts the tRNAs in the A and P-sites.</text>
</comment>
<dbReference type="Gene3D" id="1.10.8.50">
    <property type="match status" value="1"/>
</dbReference>
<dbReference type="Proteomes" id="UP000316855">
    <property type="component" value="Chromosome"/>
</dbReference>
<reference evidence="10 11" key="1">
    <citation type="submission" date="2019-02" db="EMBL/GenBank/DDBJ databases">
        <title>Deep-cultivation of Planctomycetes and their phenomic and genomic characterization uncovers novel biology.</title>
        <authorList>
            <person name="Wiegand S."/>
            <person name="Jogler M."/>
            <person name="Boedeker C."/>
            <person name="Pinto D."/>
            <person name="Vollmers J."/>
            <person name="Rivas-Marin E."/>
            <person name="Kohn T."/>
            <person name="Peeters S.H."/>
            <person name="Heuer A."/>
            <person name="Rast P."/>
            <person name="Oberbeckmann S."/>
            <person name="Bunk B."/>
            <person name="Jeske O."/>
            <person name="Meyerdierks A."/>
            <person name="Storesund J.E."/>
            <person name="Kallscheuer N."/>
            <person name="Luecker S."/>
            <person name="Lage O.M."/>
            <person name="Pohl T."/>
            <person name="Merkel B.J."/>
            <person name="Hornburger P."/>
            <person name="Mueller R.-W."/>
            <person name="Bruemmer F."/>
            <person name="Labrenz M."/>
            <person name="Spormann A.M."/>
            <person name="Op den Camp H."/>
            <person name="Overmann J."/>
            <person name="Amann R."/>
            <person name="Jetten M.S.M."/>
            <person name="Mascher T."/>
            <person name="Medema M.H."/>
            <person name="Devos D.P."/>
            <person name="Kaster A.-K."/>
            <person name="Ovreas L."/>
            <person name="Rohde M."/>
            <person name="Galperin M.Y."/>
            <person name="Jogler C."/>
        </authorList>
    </citation>
    <scope>NUCLEOTIDE SEQUENCE [LARGE SCALE GENOMIC DNA]</scope>
    <source>
        <strain evidence="10 11">Pan161</strain>
    </source>
</reference>
<dbReference type="PROSITE" id="PS00646">
    <property type="entry name" value="RIBOSOMAL_S13_1"/>
    <property type="match status" value="1"/>
</dbReference>
<dbReference type="GO" id="GO:0006412">
    <property type="term" value="P:translation"/>
    <property type="evidence" value="ECO:0007669"/>
    <property type="project" value="UniProtKB-UniRule"/>
</dbReference>
<evidence type="ECO:0000256" key="1">
    <source>
        <dbReference type="ARBA" id="ARBA00008080"/>
    </source>
</evidence>
<comment type="similarity">
    <text evidence="1 7 8">Belongs to the universal ribosomal protein uS13 family.</text>
</comment>
<dbReference type="KEGG" id="gax:Pan161_56770"/>
<keyword evidence="7" id="KW-0820">tRNA-binding</keyword>
<evidence type="ECO:0000256" key="4">
    <source>
        <dbReference type="ARBA" id="ARBA00022980"/>
    </source>
</evidence>
<keyword evidence="3 7" id="KW-0694">RNA-binding</keyword>
<dbReference type="GO" id="GO:0005829">
    <property type="term" value="C:cytosol"/>
    <property type="evidence" value="ECO:0007669"/>
    <property type="project" value="TreeGrafter"/>
</dbReference>
<keyword evidence="11" id="KW-1185">Reference proteome</keyword>
<dbReference type="InterPro" id="IPR010979">
    <property type="entry name" value="Ribosomal_uS13-like_H2TH"/>
</dbReference>
<dbReference type="InterPro" id="IPR018269">
    <property type="entry name" value="Ribosomal_uS13_CS"/>
</dbReference>
<comment type="subunit">
    <text evidence="7">Part of the 30S ribosomal subunit. Forms a loose heterodimer with protein S19. Forms two bridges to the 50S subunit in the 70S ribosome.</text>
</comment>
<gene>
    <name evidence="7 10" type="primary">rpsM</name>
    <name evidence="10" type="ORF">Pan161_56770</name>
</gene>
<proteinExistence type="inferred from homology"/>
<dbReference type="PIRSF" id="PIRSF002134">
    <property type="entry name" value="Ribosomal_S13"/>
    <property type="match status" value="1"/>
</dbReference>
<feature type="region of interest" description="Disordered" evidence="9">
    <location>
        <begin position="92"/>
        <end position="127"/>
    </location>
</feature>
<dbReference type="PANTHER" id="PTHR10871">
    <property type="entry name" value="30S RIBOSOMAL PROTEIN S13/40S RIBOSOMAL PROTEIN S18"/>
    <property type="match status" value="1"/>
</dbReference>
<evidence type="ECO:0000313" key="10">
    <source>
        <dbReference type="EMBL" id="QDT93990.1"/>
    </source>
</evidence>
<dbReference type="PROSITE" id="PS50159">
    <property type="entry name" value="RIBOSOMAL_S13_2"/>
    <property type="match status" value="1"/>
</dbReference>
<keyword evidence="5 7" id="KW-0687">Ribonucleoprotein</keyword>
<dbReference type="SUPFAM" id="SSF46946">
    <property type="entry name" value="S13-like H2TH domain"/>
    <property type="match status" value="1"/>
</dbReference>
<evidence type="ECO:0000256" key="5">
    <source>
        <dbReference type="ARBA" id="ARBA00023274"/>
    </source>
</evidence>
<dbReference type="Gene3D" id="4.10.910.10">
    <property type="entry name" value="30s ribosomal protein s13, domain 2"/>
    <property type="match status" value="1"/>
</dbReference>
<keyword evidence="4 7" id="KW-0689">Ribosomal protein</keyword>
<feature type="compositionally biased region" description="Basic residues" evidence="9">
    <location>
        <begin position="108"/>
        <end position="118"/>
    </location>
</feature>
<dbReference type="GO" id="GO:0000049">
    <property type="term" value="F:tRNA binding"/>
    <property type="evidence" value="ECO:0007669"/>
    <property type="project" value="UniProtKB-UniRule"/>
</dbReference>
<evidence type="ECO:0000256" key="6">
    <source>
        <dbReference type="ARBA" id="ARBA00035166"/>
    </source>
</evidence>
<dbReference type="GO" id="GO:0019843">
    <property type="term" value="F:rRNA binding"/>
    <property type="evidence" value="ECO:0007669"/>
    <property type="project" value="UniProtKB-UniRule"/>
</dbReference>
<dbReference type="EMBL" id="CP036343">
    <property type="protein sequence ID" value="QDT93990.1"/>
    <property type="molecule type" value="Genomic_DNA"/>
</dbReference>
<organism evidence="10 11">
    <name type="scientific">Gimesia algae</name>
    <dbReference type="NCBI Taxonomy" id="2527971"/>
    <lineage>
        <taxon>Bacteria</taxon>
        <taxon>Pseudomonadati</taxon>
        <taxon>Planctomycetota</taxon>
        <taxon>Planctomycetia</taxon>
        <taxon>Planctomycetales</taxon>
        <taxon>Planctomycetaceae</taxon>
        <taxon>Gimesia</taxon>
    </lineage>
</organism>
<dbReference type="InterPro" id="IPR001892">
    <property type="entry name" value="Ribosomal_uS13"/>
</dbReference>
<name>A0A517VM67_9PLAN</name>
<protein>
    <recommendedName>
        <fullName evidence="6 7">Small ribosomal subunit protein uS13</fullName>
    </recommendedName>
</protein>
<evidence type="ECO:0000256" key="2">
    <source>
        <dbReference type="ARBA" id="ARBA00022730"/>
    </source>
</evidence>
<dbReference type="PANTHER" id="PTHR10871:SF1">
    <property type="entry name" value="SMALL RIBOSOMAL SUBUNIT PROTEIN US13M"/>
    <property type="match status" value="1"/>
</dbReference>
<dbReference type="OrthoDB" id="9803610at2"/>
<dbReference type="HAMAP" id="MF_01315">
    <property type="entry name" value="Ribosomal_uS13"/>
    <property type="match status" value="1"/>
</dbReference>
<accession>A0A517VM67</accession>
<dbReference type="Pfam" id="PF00416">
    <property type="entry name" value="Ribosomal_S13"/>
    <property type="match status" value="1"/>
</dbReference>
<dbReference type="InterPro" id="IPR019980">
    <property type="entry name" value="Ribosomal_uS13_bac-type"/>
</dbReference>
<evidence type="ECO:0000256" key="9">
    <source>
        <dbReference type="SAM" id="MobiDB-lite"/>
    </source>
</evidence>
<dbReference type="InterPro" id="IPR027437">
    <property type="entry name" value="Rbsml_uS13_C"/>
</dbReference>
<dbReference type="NCBIfam" id="TIGR03631">
    <property type="entry name" value="uS13_bact"/>
    <property type="match status" value="1"/>
</dbReference>
<evidence type="ECO:0000313" key="11">
    <source>
        <dbReference type="Proteomes" id="UP000316855"/>
    </source>
</evidence>
<dbReference type="AlphaFoldDB" id="A0A517VM67"/>
<sequence>MPRILGVDIPNDKPVYVSLTYLYGIGKVTSLDICHKLNINPQLKAKDLTDDELSRIVNMLDTDYSVEGQLRRATQQDIARLRDIQSYRGIRHRRGLPVRGQNTQTNARTRKGGKKTVAGKKGVKDAR</sequence>
<keyword evidence="2 7" id="KW-0699">rRNA-binding</keyword>
<evidence type="ECO:0000256" key="3">
    <source>
        <dbReference type="ARBA" id="ARBA00022884"/>
    </source>
</evidence>
<evidence type="ECO:0000256" key="7">
    <source>
        <dbReference type="HAMAP-Rule" id="MF_01315"/>
    </source>
</evidence>
<dbReference type="GO" id="GO:0015935">
    <property type="term" value="C:small ribosomal subunit"/>
    <property type="evidence" value="ECO:0007669"/>
    <property type="project" value="TreeGrafter"/>
</dbReference>